<dbReference type="SMART" id="SM00331">
    <property type="entry name" value="PP2C_SIG"/>
    <property type="match status" value="1"/>
</dbReference>
<accession>A0A518BWQ5</accession>
<dbReference type="InterPro" id="IPR003018">
    <property type="entry name" value="GAF"/>
</dbReference>
<dbReference type="InterPro" id="IPR036457">
    <property type="entry name" value="PPM-type-like_dom_sf"/>
</dbReference>
<dbReference type="RefSeq" id="WP_145445550.1">
    <property type="nucleotide sequence ID" value="NZ_CP036280.1"/>
</dbReference>
<reference evidence="3 4" key="1">
    <citation type="submission" date="2019-02" db="EMBL/GenBank/DDBJ databases">
        <title>Deep-cultivation of Planctomycetes and their phenomic and genomic characterization uncovers novel biology.</title>
        <authorList>
            <person name="Wiegand S."/>
            <person name="Jogler M."/>
            <person name="Boedeker C."/>
            <person name="Pinto D."/>
            <person name="Vollmers J."/>
            <person name="Rivas-Marin E."/>
            <person name="Kohn T."/>
            <person name="Peeters S.H."/>
            <person name="Heuer A."/>
            <person name="Rast P."/>
            <person name="Oberbeckmann S."/>
            <person name="Bunk B."/>
            <person name="Jeske O."/>
            <person name="Meyerdierks A."/>
            <person name="Storesund J.E."/>
            <person name="Kallscheuer N."/>
            <person name="Luecker S."/>
            <person name="Lage O.M."/>
            <person name="Pohl T."/>
            <person name="Merkel B.J."/>
            <person name="Hornburger P."/>
            <person name="Mueller R.-W."/>
            <person name="Bruemmer F."/>
            <person name="Labrenz M."/>
            <person name="Spormann A.M."/>
            <person name="Op den Camp H."/>
            <person name="Overmann J."/>
            <person name="Amann R."/>
            <person name="Jetten M.S.M."/>
            <person name="Mascher T."/>
            <person name="Medema M.H."/>
            <person name="Devos D.P."/>
            <person name="Kaster A.-K."/>
            <person name="Ovreas L."/>
            <person name="Rohde M."/>
            <person name="Galperin M.Y."/>
            <person name="Jogler C."/>
        </authorList>
    </citation>
    <scope>NUCLEOTIDE SEQUENCE [LARGE SCALE GENOMIC DNA]</scope>
    <source>
        <strain evidence="3 4">Pan265</strain>
    </source>
</reference>
<feature type="domain" description="FHA" evidence="2">
    <location>
        <begin position="43"/>
        <end position="100"/>
    </location>
</feature>
<dbReference type="PANTHER" id="PTHR43156">
    <property type="entry name" value="STAGE II SPORULATION PROTEIN E-RELATED"/>
    <property type="match status" value="1"/>
</dbReference>
<dbReference type="EMBL" id="CP036280">
    <property type="protein sequence ID" value="QDU71401.1"/>
    <property type="molecule type" value="Genomic_DNA"/>
</dbReference>
<keyword evidence="1 3" id="KW-0378">Hydrolase</keyword>
<dbReference type="KEGG" id="mcad:Pan265_12510"/>
<name>A0A518BWQ5_9BACT</name>
<organism evidence="3 4">
    <name type="scientific">Mucisphaera calidilacus</name>
    <dbReference type="NCBI Taxonomy" id="2527982"/>
    <lineage>
        <taxon>Bacteria</taxon>
        <taxon>Pseudomonadati</taxon>
        <taxon>Planctomycetota</taxon>
        <taxon>Phycisphaerae</taxon>
        <taxon>Phycisphaerales</taxon>
        <taxon>Phycisphaeraceae</taxon>
        <taxon>Mucisphaera</taxon>
    </lineage>
</organism>
<dbReference type="InterPro" id="IPR008984">
    <property type="entry name" value="SMAD_FHA_dom_sf"/>
</dbReference>
<dbReference type="SUPFAM" id="SSF49879">
    <property type="entry name" value="SMAD/FHA domain"/>
    <property type="match status" value="1"/>
</dbReference>
<dbReference type="SUPFAM" id="SSF81606">
    <property type="entry name" value="PP2C-like"/>
    <property type="match status" value="1"/>
</dbReference>
<dbReference type="AlphaFoldDB" id="A0A518BWQ5"/>
<gene>
    <name evidence="3" type="primary">rsbU_3</name>
    <name evidence="3" type="ORF">Pan265_12510</name>
</gene>
<sequence length="577" mass="62606">MSLVPSQAEQHAAPPVSTTGQIALVSVAGPRAVTHHLKPPGPVTIGRRAGNALQLVETDSVSREHATLVAERHTDPNDTPRWFLIDRHSRHGTRLNGIRIQPEQRYPIQPDDLIELTPWVFQVVDPNLRNRQRKLSQTFDDTTWRGDAQITLIPEDQHPQARTGPWMNILITCAETIHAATSEQEVAHAALEAAALGTGYTNAAILRPMTDDGSVPVVAARGDFAAQDQTPSFSRSLIRRAADEGLPTRLSRQQSDTDLAVSVFELGIDEALCVPLKLGTTVAGFLYLDNRHGSASGQRMPTETTDFAVRLAQIVALALSNLMRLDLQQRYARVEHDLAAAAEAQSFVLPERTGTVGPITYAGESRPGRIVSGDFFDVIPLDDHRIALTLGDVVGKGIAASVLMTASQGYVHAAFHNDDNPASVAIALNTFLEGRCADHHFVTLWAAVIDLHQKTLTYVDAGHGYAMIRSADNTVTPLNKAGGLPIGVDPTYTYKPQTIPLAPAGCLVIVSDGIVEQQGRPDDRGYAEEFGFTRLQQLIRYIPDTNCPVDTIYQHVCDHAGTPHLADDATIVAANWA</sequence>
<dbReference type="PANTHER" id="PTHR43156:SF2">
    <property type="entry name" value="STAGE II SPORULATION PROTEIN E"/>
    <property type="match status" value="1"/>
</dbReference>
<evidence type="ECO:0000259" key="2">
    <source>
        <dbReference type="PROSITE" id="PS50006"/>
    </source>
</evidence>
<keyword evidence="4" id="KW-1185">Reference proteome</keyword>
<evidence type="ECO:0000256" key="1">
    <source>
        <dbReference type="ARBA" id="ARBA00022801"/>
    </source>
</evidence>
<dbReference type="EC" id="3.1.3.3" evidence="3"/>
<evidence type="ECO:0000313" key="3">
    <source>
        <dbReference type="EMBL" id="QDU71401.1"/>
    </source>
</evidence>
<dbReference type="Pfam" id="PF00498">
    <property type="entry name" value="FHA"/>
    <property type="match status" value="1"/>
</dbReference>
<dbReference type="InterPro" id="IPR029016">
    <property type="entry name" value="GAF-like_dom_sf"/>
</dbReference>
<protein>
    <submittedName>
        <fullName evidence="3">Phosphoserine phosphatase RsbU</fullName>
        <ecNumber evidence="3">3.1.3.3</ecNumber>
    </submittedName>
</protein>
<dbReference type="Pfam" id="PF07228">
    <property type="entry name" value="SpoIIE"/>
    <property type="match status" value="1"/>
</dbReference>
<dbReference type="OrthoDB" id="247273at2"/>
<dbReference type="SMART" id="SM00240">
    <property type="entry name" value="FHA"/>
    <property type="match status" value="1"/>
</dbReference>
<dbReference type="PROSITE" id="PS50006">
    <property type="entry name" value="FHA_DOMAIN"/>
    <property type="match status" value="1"/>
</dbReference>
<dbReference type="InterPro" id="IPR052016">
    <property type="entry name" value="Bact_Sigma-Reg"/>
</dbReference>
<proteinExistence type="predicted"/>
<evidence type="ECO:0000313" key="4">
    <source>
        <dbReference type="Proteomes" id="UP000320386"/>
    </source>
</evidence>
<dbReference type="Gene3D" id="3.30.450.40">
    <property type="match status" value="1"/>
</dbReference>
<dbReference type="Gene3D" id="2.60.200.20">
    <property type="match status" value="1"/>
</dbReference>
<dbReference type="Proteomes" id="UP000320386">
    <property type="component" value="Chromosome"/>
</dbReference>
<dbReference type="Pfam" id="PF13185">
    <property type="entry name" value="GAF_2"/>
    <property type="match status" value="1"/>
</dbReference>
<dbReference type="InterPro" id="IPR001932">
    <property type="entry name" value="PPM-type_phosphatase-like_dom"/>
</dbReference>
<dbReference type="SMART" id="SM00065">
    <property type="entry name" value="GAF"/>
    <property type="match status" value="1"/>
</dbReference>
<dbReference type="GO" id="GO:0016791">
    <property type="term" value="F:phosphatase activity"/>
    <property type="evidence" value="ECO:0007669"/>
    <property type="project" value="TreeGrafter"/>
</dbReference>
<dbReference type="Gene3D" id="3.60.40.10">
    <property type="entry name" value="PPM-type phosphatase domain"/>
    <property type="match status" value="1"/>
</dbReference>
<dbReference type="SUPFAM" id="SSF55781">
    <property type="entry name" value="GAF domain-like"/>
    <property type="match status" value="1"/>
</dbReference>
<dbReference type="InterPro" id="IPR000253">
    <property type="entry name" value="FHA_dom"/>
</dbReference>